<evidence type="ECO:0000259" key="1">
    <source>
        <dbReference type="Pfam" id="PF00582"/>
    </source>
</evidence>
<keyword evidence="3" id="KW-1185">Reference proteome</keyword>
<dbReference type="AlphaFoldDB" id="A0A0A7PMI8"/>
<dbReference type="SUPFAM" id="SSF52402">
    <property type="entry name" value="Adenine nucleotide alpha hydrolases-like"/>
    <property type="match status" value="1"/>
</dbReference>
<gene>
    <name evidence="2" type="ORF">SKP52_21605</name>
</gene>
<dbReference type="STRING" id="1515612.SKP52_21605"/>
<dbReference type="CDD" id="cd00293">
    <property type="entry name" value="USP-like"/>
    <property type="match status" value="1"/>
</dbReference>
<proteinExistence type="predicted"/>
<dbReference type="Gene3D" id="3.40.50.12370">
    <property type="match status" value="1"/>
</dbReference>
<dbReference type="Proteomes" id="UP000030907">
    <property type="component" value="Chromosome"/>
</dbReference>
<reference evidence="2 3" key="1">
    <citation type="journal article" date="2015" name="Int. J. Syst. Evol. Microbiol.">
        <title>Description of Sphingopyxis fribergensis sp. nov. - a soil bacterium with the ability to degrade styrene and phenylacetic acid.</title>
        <authorList>
            <person name="Oelschlagel M."/>
            <person name="Ruckert C."/>
            <person name="Kalinowski J."/>
            <person name="Schmidt G."/>
            <person name="Schlomann M."/>
            <person name="Tischler D."/>
        </authorList>
    </citation>
    <scope>NUCLEOTIDE SEQUENCE [LARGE SCALE GENOMIC DNA]</scope>
    <source>
        <strain evidence="2 3">Kp5.2</strain>
    </source>
</reference>
<sequence length="223" mass="24163">MAAVVRQQREADEQKVLAASRHFAELTQEYEISSEFRIVWRDSALDDGVLRALHCDLIVAAHPKPMDLPSSWSAERLLLVTGIPVLLIPDGWTGATIGDAPLIAWNRSREARRAVNDALPFINMAAKVTILTIDSDRNPGHYGDDPGTNLAEHLTRHGATVEVAKLSSDGSAIADVILNQAAAQNADLLIIGAYSHPRTTEILFGGITRSLLSAAHLPLLLSR</sequence>
<evidence type="ECO:0000313" key="3">
    <source>
        <dbReference type="Proteomes" id="UP000030907"/>
    </source>
</evidence>
<dbReference type="KEGG" id="sphk:SKP52_21605"/>
<dbReference type="HOGENOM" id="CLU_049301_5_0_5"/>
<dbReference type="InterPro" id="IPR006016">
    <property type="entry name" value="UspA"/>
</dbReference>
<protein>
    <submittedName>
        <fullName evidence="2">Universal stress protein family</fullName>
    </submittedName>
</protein>
<evidence type="ECO:0000313" key="2">
    <source>
        <dbReference type="EMBL" id="AJA11179.1"/>
    </source>
</evidence>
<dbReference type="Pfam" id="PF00582">
    <property type="entry name" value="Usp"/>
    <property type="match status" value="1"/>
</dbReference>
<dbReference type="EMBL" id="CP009122">
    <property type="protein sequence ID" value="AJA11179.1"/>
    <property type="molecule type" value="Genomic_DNA"/>
</dbReference>
<organism evidence="2 3">
    <name type="scientific">Sphingopyxis fribergensis</name>
    <dbReference type="NCBI Taxonomy" id="1515612"/>
    <lineage>
        <taxon>Bacteria</taxon>
        <taxon>Pseudomonadati</taxon>
        <taxon>Pseudomonadota</taxon>
        <taxon>Alphaproteobacteria</taxon>
        <taxon>Sphingomonadales</taxon>
        <taxon>Sphingomonadaceae</taxon>
        <taxon>Sphingopyxis</taxon>
    </lineage>
</organism>
<feature type="domain" description="UspA" evidence="1">
    <location>
        <begin position="103"/>
        <end position="222"/>
    </location>
</feature>
<accession>A0A0A7PMI8</accession>
<name>A0A0A7PMI8_9SPHN</name>